<gene>
    <name evidence="2" type="ORF">CLV43_114301</name>
</gene>
<dbReference type="EMBL" id="PVTF01000014">
    <property type="protein sequence ID" value="PRY35383.1"/>
    <property type="molecule type" value="Genomic_DNA"/>
</dbReference>
<feature type="region of interest" description="Disordered" evidence="1">
    <location>
        <begin position="20"/>
        <end position="46"/>
    </location>
</feature>
<proteinExistence type="predicted"/>
<evidence type="ECO:0000313" key="3">
    <source>
        <dbReference type="Proteomes" id="UP000239494"/>
    </source>
</evidence>
<evidence type="ECO:0000256" key="1">
    <source>
        <dbReference type="SAM" id="MobiDB-lite"/>
    </source>
</evidence>
<dbReference type="RefSeq" id="WP_170156201.1">
    <property type="nucleotide sequence ID" value="NZ_PVTF01000014.1"/>
</dbReference>
<comment type="caution">
    <text evidence="2">The sequence shown here is derived from an EMBL/GenBank/DDBJ whole genome shotgun (WGS) entry which is preliminary data.</text>
</comment>
<sequence length="46" mass="5142">MTGLVERLRAAIDEAEHEARERIGVFPNPSVHDNGALQRRRSAGEE</sequence>
<dbReference type="Proteomes" id="UP000239494">
    <property type="component" value="Unassembled WGS sequence"/>
</dbReference>
<evidence type="ECO:0000313" key="2">
    <source>
        <dbReference type="EMBL" id="PRY35383.1"/>
    </source>
</evidence>
<keyword evidence="3" id="KW-1185">Reference proteome</keyword>
<reference evidence="2 3" key="1">
    <citation type="submission" date="2018-03" db="EMBL/GenBank/DDBJ databases">
        <title>Genomic Encyclopedia of Archaeal and Bacterial Type Strains, Phase II (KMG-II): from individual species to whole genera.</title>
        <authorList>
            <person name="Goeker M."/>
        </authorList>
    </citation>
    <scope>NUCLEOTIDE SEQUENCE [LARGE SCALE GENOMIC DNA]</scope>
    <source>
        <strain evidence="2 3">DSM 44720</strain>
    </source>
</reference>
<dbReference type="AlphaFoldDB" id="A0A2T0SPU7"/>
<protein>
    <submittedName>
        <fullName evidence="2">Uncharacterized protein</fullName>
    </submittedName>
</protein>
<accession>A0A2T0SPU7</accession>
<name>A0A2T0SPU7_9PSEU</name>
<organism evidence="2 3">
    <name type="scientific">Umezawaea tangerina</name>
    <dbReference type="NCBI Taxonomy" id="84725"/>
    <lineage>
        <taxon>Bacteria</taxon>
        <taxon>Bacillati</taxon>
        <taxon>Actinomycetota</taxon>
        <taxon>Actinomycetes</taxon>
        <taxon>Pseudonocardiales</taxon>
        <taxon>Pseudonocardiaceae</taxon>
        <taxon>Umezawaea</taxon>
    </lineage>
</organism>